<evidence type="ECO:0000256" key="3">
    <source>
        <dbReference type="ARBA" id="ARBA00023002"/>
    </source>
</evidence>
<evidence type="ECO:0000256" key="1">
    <source>
        <dbReference type="ARBA" id="ARBA00022723"/>
    </source>
</evidence>
<dbReference type="InterPro" id="IPR020843">
    <property type="entry name" value="ER"/>
</dbReference>
<dbReference type="PANTHER" id="PTHR43401">
    <property type="entry name" value="L-THREONINE 3-DEHYDROGENASE"/>
    <property type="match status" value="1"/>
</dbReference>
<name>A0A7T3KV44_9EURY</name>
<dbReference type="GO" id="GO:0016616">
    <property type="term" value="F:oxidoreductase activity, acting on the CH-OH group of donors, NAD or NADP as acceptor"/>
    <property type="evidence" value="ECO:0007669"/>
    <property type="project" value="UniProtKB-ARBA"/>
</dbReference>
<dbReference type="GO" id="GO:0044281">
    <property type="term" value="P:small molecule metabolic process"/>
    <property type="evidence" value="ECO:0007669"/>
    <property type="project" value="UniProtKB-ARBA"/>
</dbReference>
<dbReference type="OrthoDB" id="8709at2157"/>
<dbReference type="SUPFAM" id="SSF51735">
    <property type="entry name" value="NAD(P)-binding Rossmann-fold domains"/>
    <property type="match status" value="1"/>
</dbReference>
<dbReference type="Gene3D" id="3.40.50.720">
    <property type="entry name" value="NAD(P)-binding Rossmann-like Domain"/>
    <property type="match status" value="1"/>
</dbReference>
<keyword evidence="1 4" id="KW-0479">Metal-binding</keyword>
<evidence type="ECO:0000256" key="4">
    <source>
        <dbReference type="RuleBase" id="RU361277"/>
    </source>
</evidence>
<dbReference type="Gene3D" id="3.90.180.10">
    <property type="entry name" value="Medium-chain alcohol dehydrogenases, catalytic domain"/>
    <property type="match status" value="1"/>
</dbReference>
<reference evidence="7 8" key="1">
    <citation type="submission" date="2020-12" db="EMBL/GenBank/DDBJ databases">
        <title>Halosimplex halophilum sp. nov. and Halosimplex salinum sp. nov., two new members of the genus Halosimplex.</title>
        <authorList>
            <person name="Cui H.L."/>
        </authorList>
    </citation>
    <scope>NUCLEOTIDE SEQUENCE [LARGE SCALE GENOMIC DNA]</scope>
    <source>
        <strain evidence="7 8">YGH94</strain>
    </source>
</reference>
<dbReference type="GeneID" id="60590259"/>
<dbReference type="Pfam" id="PF08240">
    <property type="entry name" value="ADH_N"/>
    <property type="match status" value="1"/>
</dbReference>
<comment type="similarity">
    <text evidence="4">Belongs to the zinc-containing alcohol dehydrogenase family.</text>
</comment>
<accession>A0A7T3KV44</accession>
<dbReference type="RefSeq" id="WP_198061249.1">
    <property type="nucleotide sequence ID" value="NZ_CP065856.1"/>
</dbReference>
<dbReference type="InterPro" id="IPR013149">
    <property type="entry name" value="ADH-like_C"/>
</dbReference>
<dbReference type="SUPFAM" id="SSF50129">
    <property type="entry name" value="GroES-like"/>
    <property type="match status" value="1"/>
</dbReference>
<protein>
    <submittedName>
        <fullName evidence="7">Alcohol dehydrogenase catalytic domain-containing protein</fullName>
    </submittedName>
</protein>
<evidence type="ECO:0000259" key="6">
    <source>
        <dbReference type="SMART" id="SM00829"/>
    </source>
</evidence>
<dbReference type="KEGG" id="hlt:I7X12_17160"/>
<organism evidence="7 8">
    <name type="scientific">Halosimplex litoreum</name>
    <dbReference type="NCBI Taxonomy" id="1198301"/>
    <lineage>
        <taxon>Archaea</taxon>
        <taxon>Methanobacteriati</taxon>
        <taxon>Methanobacteriota</taxon>
        <taxon>Stenosarchaea group</taxon>
        <taxon>Halobacteria</taxon>
        <taxon>Halobacteriales</taxon>
        <taxon>Haloarculaceae</taxon>
        <taxon>Halosimplex</taxon>
    </lineage>
</organism>
<dbReference type="InterPro" id="IPR036291">
    <property type="entry name" value="NAD(P)-bd_dom_sf"/>
</dbReference>
<dbReference type="InterPro" id="IPR011032">
    <property type="entry name" value="GroES-like_sf"/>
</dbReference>
<evidence type="ECO:0000313" key="8">
    <source>
        <dbReference type="Proteomes" id="UP000595001"/>
    </source>
</evidence>
<dbReference type="PROSITE" id="PS00059">
    <property type="entry name" value="ADH_ZINC"/>
    <property type="match status" value="1"/>
</dbReference>
<dbReference type="GO" id="GO:0030554">
    <property type="term" value="F:adenyl nucleotide binding"/>
    <property type="evidence" value="ECO:0007669"/>
    <property type="project" value="UniProtKB-ARBA"/>
</dbReference>
<evidence type="ECO:0000256" key="2">
    <source>
        <dbReference type="ARBA" id="ARBA00022833"/>
    </source>
</evidence>
<dbReference type="Pfam" id="PF00107">
    <property type="entry name" value="ADH_zinc_N"/>
    <property type="match status" value="1"/>
</dbReference>
<dbReference type="Proteomes" id="UP000595001">
    <property type="component" value="Chromosome"/>
</dbReference>
<dbReference type="GO" id="GO:0008270">
    <property type="term" value="F:zinc ion binding"/>
    <property type="evidence" value="ECO:0007669"/>
    <property type="project" value="InterPro"/>
</dbReference>
<proteinExistence type="inferred from homology"/>
<sequence>MRAIVQTGPESVDVSEREPPAIGPEEARVAVHATGVCGSDAHAYRYHGGYEWVQLPRVMGHEYAGVVESVGESVTEVEPGDRVVEDPTRRCGQCFQCRNGQENVCAAFSVKGMHRDGSYADRTVAHPENLHVVPDGVPLEHAAITEPLSVAARAVYEQSVLTPGDTALVEGPGPIGVLVATVADALGADVTVSGLGADTAYRLPLVERLGIDAVNLDETDLGTVTAEATDGVGFDVVFDTTGHRSGIETAVERVRKGGQIVVVGLPGEASEVALSDLVRSEVQVETSYGSVWRDFERALSLLDAGTVAAAEIVDTSFSPADPETAFETFLDSETCKPVFTFAAE</sequence>
<keyword evidence="2 4" id="KW-0862">Zinc</keyword>
<feature type="domain" description="Enoyl reductase (ER)" evidence="6">
    <location>
        <begin position="8"/>
        <end position="339"/>
    </location>
</feature>
<dbReference type="AlphaFoldDB" id="A0A7T3KV44"/>
<dbReference type="InterPro" id="IPR013154">
    <property type="entry name" value="ADH-like_N"/>
</dbReference>
<evidence type="ECO:0000256" key="5">
    <source>
        <dbReference type="SAM" id="MobiDB-lite"/>
    </source>
</evidence>
<dbReference type="SMART" id="SM00829">
    <property type="entry name" value="PKS_ER"/>
    <property type="match status" value="1"/>
</dbReference>
<comment type="cofactor">
    <cofactor evidence="4">
        <name>Zn(2+)</name>
        <dbReference type="ChEBI" id="CHEBI:29105"/>
    </cofactor>
</comment>
<dbReference type="GO" id="GO:0043168">
    <property type="term" value="F:anion binding"/>
    <property type="evidence" value="ECO:0007669"/>
    <property type="project" value="UniProtKB-ARBA"/>
</dbReference>
<gene>
    <name evidence="7" type="ORF">I7X12_17160</name>
</gene>
<keyword evidence="3" id="KW-0560">Oxidoreductase</keyword>
<dbReference type="EMBL" id="CP065856">
    <property type="protein sequence ID" value="QPV62445.1"/>
    <property type="molecule type" value="Genomic_DNA"/>
</dbReference>
<evidence type="ECO:0000313" key="7">
    <source>
        <dbReference type="EMBL" id="QPV62445.1"/>
    </source>
</evidence>
<dbReference type="InterPro" id="IPR002328">
    <property type="entry name" value="ADH_Zn_CS"/>
</dbReference>
<keyword evidence="8" id="KW-1185">Reference proteome</keyword>
<dbReference type="PANTHER" id="PTHR43401:SF2">
    <property type="entry name" value="L-THREONINE 3-DEHYDROGENASE"/>
    <property type="match status" value="1"/>
</dbReference>
<dbReference type="GO" id="GO:0051262">
    <property type="term" value="P:protein tetramerization"/>
    <property type="evidence" value="ECO:0007669"/>
    <property type="project" value="UniProtKB-ARBA"/>
</dbReference>
<feature type="region of interest" description="Disordered" evidence="5">
    <location>
        <begin position="1"/>
        <end position="21"/>
    </location>
</feature>
<dbReference type="InterPro" id="IPR050129">
    <property type="entry name" value="Zn_alcohol_dh"/>
</dbReference>